<feature type="transmembrane region" description="Helical" evidence="7">
    <location>
        <begin position="521"/>
        <end position="540"/>
    </location>
</feature>
<organism evidence="8 9">
    <name type="scientific">Musa balbisiana</name>
    <name type="common">Banana</name>
    <dbReference type="NCBI Taxonomy" id="52838"/>
    <lineage>
        <taxon>Eukaryota</taxon>
        <taxon>Viridiplantae</taxon>
        <taxon>Streptophyta</taxon>
        <taxon>Embryophyta</taxon>
        <taxon>Tracheophyta</taxon>
        <taxon>Spermatophyta</taxon>
        <taxon>Magnoliopsida</taxon>
        <taxon>Liliopsida</taxon>
        <taxon>Zingiberales</taxon>
        <taxon>Musaceae</taxon>
        <taxon>Musa</taxon>
    </lineage>
</organism>
<evidence type="ECO:0008006" key="10">
    <source>
        <dbReference type="Google" id="ProtNLM"/>
    </source>
</evidence>
<comment type="similarity">
    <text evidence="2">Belongs to the autoinducer-2 exporter (AI-2E) (TC 2.A.86) family.</text>
</comment>
<comment type="caution">
    <text evidence="8">The sequence shown here is derived from an EMBL/GenBank/DDBJ whole genome shotgun (WGS) entry which is preliminary data.</text>
</comment>
<feature type="transmembrane region" description="Helical" evidence="7">
    <location>
        <begin position="546"/>
        <end position="571"/>
    </location>
</feature>
<feature type="compositionally biased region" description="Pro residues" evidence="6">
    <location>
        <begin position="37"/>
        <end position="49"/>
    </location>
</feature>
<reference evidence="8 9" key="1">
    <citation type="journal article" date="2019" name="Nat. Plants">
        <title>Genome sequencing of Musa balbisiana reveals subgenome evolution and function divergence in polyploid bananas.</title>
        <authorList>
            <person name="Yao X."/>
        </authorList>
    </citation>
    <scope>NUCLEOTIDE SEQUENCE [LARGE SCALE GENOMIC DNA]</scope>
    <source>
        <strain evidence="9">cv. DH-PKW</strain>
        <tissue evidence="8">Leaves</tissue>
    </source>
</reference>
<feature type="transmembrane region" description="Helical" evidence="7">
    <location>
        <begin position="262"/>
        <end position="282"/>
    </location>
</feature>
<proteinExistence type="inferred from homology"/>
<gene>
    <name evidence="8" type="ORF">C4D60_Mb10t25480</name>
</gene>
<evidence type="ECO:0000256" key="1">
    <source>
        <dbReference type="ARBA" id="ARBA00004141"/>
    </source>
</evidence>
<dbReference type="GO" id="GO:0016020">
    <property type="term" value="C:membrane"/>
    <property type="evidence" value="ECO:0007669"/>
    <property type="project" value="UniProtKB-SubCell"/>
</dbReference>
<feature type="transmembrane region" description="Helical" evidence="7">
    <location>
        <begin position="83"/>
        <end position="105"/>
    </location>
</feature>
<protein>
    <recommendedName>
        <fullName evidence="10">Transmembrane protein 245</fullName>
    </recommendedName>
</protein>
<name>A0A4V4H532_MUSBA</name>
<evidence type="ECO:0000256" key="5">
    <source>
        <dbReference type="ARBA" id="ARBA00023136"/>
    </source>
</evidence>
<evidence type="ECO:0000313" key="8">
    <source>
        <dbReference type="EMBL" id="THU54476.1"/>
    </source>
</evidence>
<dbReference type="PANTHER" id="PTHR21716">
    <property type="entry name" value="TRANSMEMBRANE PROTEIN"/>
    <property type="match status" value="1"/>
</dbReference>
<dbReference type="Proteomes" id="UP000317650">
    <property type="component" value="Chromosome 10"/>
</dbReference>
<keyword evidence="3 7" id="KW-0812">Transmembrane</keyword>
<keyword evidence="9" id="KW-1185">Reference proteome</keyword>
<dbReference type="EMBL" id="PYDT01000008">
    <property type="protein sequence ID" value="THU54476.1"/>
    <property type="molecule type" value="Genomic_DNA"/>
</dbReference>
<evidence type="ECO:0000256" key="2">
    <source>
        <dbReference type="ARBA" id="ARBA00009773"/>
    </source>
</evidence>
<feature type="transmembrane region" description="Helical" evidence="7">
    <location>
        <begin position="464"/>
        <end position="485"/>
    </location>
</feature>
<evidence type="ECO:0000256" key="7">
    <source>
        <dbReference type="SAM" id="Phobius"/>
    </source>
</evidence>
<sequence>MHPPSMELVPYSSNANPNPNVPWSEMFRSASLRRPPDSLPPSRPPSPPPPRDRPHPASEEAEPPSSAPPVTAAASEPHAAARLALYIAMAHAGLALSLLLVYGLYRLLHDFVRPLQWALLCSIPLRELQRAVVAFWSPPLRLGLVPALLAVPAALLRASADTLSDLRAALLRRKLRPSSKDGFSILTRWLLSFWVFVISYEQLGPLATVAVFAFGLLLASPTATTAVKNASFVAGWSKSSSSSDRGSGGFFTTGILKHLNTIVAVGLIVSMIVGVLAGGMFFSYKIGVEGKDAVISLKSHVQNSNYTERIGFNKWMEDNDIPGLVDQYSVKLYDTIWHQVDSLAVRYNLTDFSDGLRHFLISRSENPSAGTSTALIASPPHPYIIKLQSLSVHVKNHEWAEIFKDLDSFSRELLITRADLVVKAKGLAFQGIEISKRVLSSSTSVLGGSASLMVSVAIKVASGAAGVVNFVSQLMVFLWVLYYLMTSESGGVTEQVVDMLPMSKHARAHCVEVINRAISSVLLATVKIAIFQGCLTWLLFRFCVVHFLYTSTLLVFISSLVPILPMWLSSIPAAVQLSMEGRYVWAVVLTMMHLMLMDYGTSVIQEDIPGHNPYLTGLSIIGGMTLFPNALEGAIIGPLLMTVIIALKNLYAEFVLADKEENGEPVVTDKEECIS</sequence>
<feature type="transmembrane region" description="Helical" evidence="7">
    <location>
        <begin position="620"/>
        <end position="647"/>
    </location>
</feature>
<dbReference type="InterPro" id="IPR002549">
    <property type="entry name" value="AI-2E-like"/>
</dbReference>
<dbReference type="PANTHER" id="PTHR21716:SF72">
    <property type="entry name" value="TRANSMEMBRANE PROTEIN C9ORF5 PROTEIN"/>
    <property type="match status" value="1"/>
</dbReference>
<keyword evidence="5 7" id="KW-0472">Membrane</keyword>
<evidence type="ECO:0000256" key="3">
    <source>
        <dbReference type="ARBA" id="ARBA00022692"/>
    </source>
</evidence>
<comment type="subcellular location">
    <subcellularLocation>
        <location evidence="1">Membrane</location>
        <topology evidence="1">Multi-pass membrane protein</topology>
    </subcellularLocation>
</comment>
<keyword evidence="4 7" id="KW-1133">Transmembrane helix</keyword>
<feature type="transmembrane region" description="Helical" evidence="7">
    <location>
        <begin position="438"/>
        <end position="458"/>
    </location>
</feature>
<dbReference type="Pfam" id="PF01594">
    <property type="entry name" value="AI-2E_transport"/>
    <property type="match status" value="1"/>
</dbReference>
<dbReference type="AlphaFoldDB" id="A0A4V4H532"/>
<feature type="region of interest" description="Disordered" evidence="6">
    <location>
        <begin position="1"/>
        <end position="73"/>
    </location>
</feature>
<evidence type="ECO:0000256" key="4">
    <source>
        <dbReference type="ARBA" id="ARBA00022989"/>
    </source>
</evidence>
<evidence type="ECO:0000313" key="9">
    <source>
        <dbReference type="Proteomes" id="UP000317650"/>
    </source>
</evidence>
<feature type="transmembrane region" description="Helical" evidence="7">
    <location>
        <begin position="583"/>
        <end position="600"/>
    </location>
</feature>
<accession>A0A4V4H532</accession>
<evidence type="ECO:0000256" key="6">
    <source>
        <dbReference type="SAM" id="MobiDB-lite"/>
    </source>
</evidence>